<feature type="compositionally biased region" description="Polar residues" evidence="1">
    <location>
        <begin position="256"/>
        <end position="270"/>
    </location>
</feature>
<reference evidence="2 3" key="1">
    <citation type="submission" date="2024-05" db="EMBL/GenBank/DDBJ databases">
        <title>Genetic variation in Jamaican populations of the coffee berry borer (Hypothenemus hampei).</title>
        <authorList>
            <person name="Errbii M."/>
            <person name="Myrie A."/>
        </authorList>
    </citation>
    <scope>NUCLEOTIDE SEQUENCE [LARGE SCALE GENOMIC DNA]</scope>
    <source>
        <strain evidence="2">JA-Hopewell-2020-01-JO</strain>
        <tissue evidence="2">Whole body</tissue>
    </source>
</reference>
<comment type="caution">
    <text evidence="2">The sequence shown here is derived from an EMBL/GenBank/DDBJ whole genome shotgun (WGS) entry which is preliminary data.</text>
</comment>
<feature type="region of interest" description="Disordered" evidence="1">
    <location>
        <begin position="256"/>
        <end position="275"/>
    </location>
</feature>
<dbReference type="AlphaFoldDB" id="A0ABD1ELJ9"/>
<organism evidence="2 3">
    <name type="scientific">Hypothenemus hampei</name>
    <name type="common">Coffee berry borer</name>
    <dbReference type="NCBI Taxonomy" id="57062"/>
    <lineage>
        <taxon>Eukaryota</taxon>
        <taxon>Metazoa</taxon>
        <taxon>Ecdysozoa</taxon>
        <taxon>Arthropoda</taxon>
        <taxon>Hexapoda</taxon>
        <taxon>Insecta</taxon>
        <taxon>Pterygota</taxon>
        <taxon>Neoptera</taxon>
        <taxon>Endopterygota</taxon>
        <taxon>Coleoptera</taxon>
        <taxon>Polyphaga</taxon>
        <taxon>Cucujiformia</taxon>
        <taxon>Curculionidae</taxon>
        <taxon>Scolytinae</taxon>
        <taxon>Hypothenemus</taxon>
    </lineage>
</organism>
<evidence type="ECO:0000256" key="1">
    <source>
        <dbReference type="SAM" id="MobiDB-lite"/>
    </source>
</evidence>
<evidence type="ECO:0000313" key="3">
    <source>
        <dbReference type="Proteomes" id="UP001566132"/>
    </source>
</evidence>
<feature type="region of interest" description="Disordered" evidence="1">
    <location>
        <begin position="343"/>
        <end position="376"/>
    </location>
</feature>
<accession>A0ABD1ELJ9</accession>
<name>A0ABD1ELJ9_HYPHA</name>
<feature type="compositionally biased region" description="Polar residues" evidence="1">
    <location>
        <begin position="352"/>
        <end position="361"/>
    </location>
</feature>
<dbReference type="EMBL" id="JBDJPC010000007">
    <property type="protein sequence ID" value="KAL1494545.1"/>
    <property type="molecule type" value="Genomic_DNA"/>
</dbReference>
<proteinExistence type="predicted"/>
<protein>
    <submittedName>
        <fullName evidence="2">Uncharacterized protein</fullName>
    </submittedName>
</protein>
<evidence type="ECO:0000313" key="2">
    <source>
        <dbReference type="EMBL" id="KAL1494545.1"/>
    </source>
</evidence>
<gene>
    <name evidence="2" type="ORF">ABEB36_010126</name>
</gene>
<dbReference type="Proteomes" id="UP001566132">
    <property type="component" value="Unassembled WGS sequence"/>
</dbReference>
<sequence>MDFYKKVAKNRDSANLINEKEYKCAGLEAIIGEALKENNQKCLKELVEEANGHLNDLKMFKTMGGKQEEKCEQLIKRFEACLVRIAKNESDILEPLNGQLQELQELTNTALNKKDTGELRKLTERMNRNIGIIREIPEVKKGDAKLMAVLHKYTSLLDEVTSYLNQMTSLPQSTDNKVSLNEVEEKIKFMRQKRLDRLSTFVNEQTKLAEQRTFSSETFGLEQVKSSALKPEILVSKREIPMQSFAEKHIERARNNTTETTLKQSNSSKVTPIGTPTPIRKIFHSFNCAQKSNTKEGNEDNSDDEFINPFTRELKNFSFKNTKVIKQENNITTPTPVALKRTLKPVRGLKPLQTNTDNTPTEQKRSSLPSPPTPPPPYTIVIKRDSTNSNNSKNLNRHSFTTFRDQDDEIEQKEEKKEKHTITAVENPLYDTVGFKLSESEFATLMRKSRKNSNRIHQLEPDITKLEYVITLYRGLKRDPDYLELDKALTKFYVKVNKISTEDGSMEMIEKGLLMARLNKAHQDLKKRVEKNEEIMKNIFLESVLMIAKIHGIA</sequence>
<keyword evidence="3" id="KW-1185">Reference proteome</keyword>